<dbReference type="PROSITE" id="PS00678">
    <property type="entry name" value="WD_REPEATS_1"/>
    <property type="match status" value="1"/>
</dbReference>
<dbReference type="PANTHER" id="PTHR23284">
    <property type="entry name" value="PROLACTIN REGULATORY ELEMENT BINDING PROTEIN"/>
    <property type="match status" value="1"/>
</dbReference>
<keyword evidence="4" id="KW-0812">Transmembrane</keyword>
<reference evidence="12 14" key="2">
    <citation type="submission" date="2018-11" db="EMBL/GenBank/DDBJ databases">
        <authorList>
            <consortium name="Pathogen Informatics"/>
        </authorList>
    </citation>
    <scope>NUCLEOTIDE SEQUENCE [LARGE SCALE GENOMIC DNA]</scope>
</reference>
<evidence type="ECO:0000313" key="15">
    <source>
        <dbReference type="WBParaSite" id="DME_0001056001-mRNA-1"/>
    </source>
</evidence>
<evidence type="ECO:0000256" key="2">
    <source>
        <dbReference type="ARBA" id="ARBA00022448"/>
    </source>
</evidence>
<proteinExistence type="predicted"/>
<evidence type="ECO:0000313" key="12">
    <source>
        <dbReference type="EMBL" id="VDN54017.1"/>
    </source>
</evidence>
<dbReference type="PROSITE" id="PS50294">
    <property type="entry name" value="WD_REPEATS_REGION"/>
    <property type="match status" value="1"/>
</dbReference>
<comment type="subcellular location">
    <subcellularLocation>
        <location evidence="1">Endoplasmic reticulum membrane</location>
        <topology evidence="1">Single-pass membrane protein</topology>
    </subcellularLocation>
</comment>
<accession>A0A0N4UR87</accession>
<keyword evidence="9" id="KW-1133">Transmembrane helix</keyword>
<keyword evidence="8" id="KW-0653">Protein transport</keyword>
<dbReference type="GO" id="GO:0005085">
    <property type="term" value="F:guanyl-nucleotide exchange factor activity"/>
    <property type="evidence" value="ECO:0007669"/>
    <property type="project" value="InterPro"/>
</dbReference>
<evidence type="ECO:0000256" key="3">
    <source>
        <dbReference type="ARBA" id="ARBA00022574"/>
    </source>
</evidence>
<dbReference type="EMBL" id="UYYG01000240">
    <property type="protein sequence ID" value="VDN54017.1"/>
    <property type="molecule type" value="Genomic_DNA"/>
</dbReference>
<dbReference type="SUPFAM" id="SSF50978">
    <property type="entry name" value="WD40 repeat-like"/>
    <property type="match status" value="1"/>
</dbReference>
<feature type="repeat" description="WD" evidence="11">
    <location>
        <begin position="157"/>
        <end position="183"/>
    </location>
</feature>
<evidence type="ECO:0000313" key="13">
    <source>
        <dbReference type="Proteomes" id="UP000038040"/>
    </source>
</evidence>
<reference evidence="15" key="1">
    <citation type="submission" date="2017-02" db="UniProtKB">
        <authorList>
            <consortium name="WormBaseParasite"/>
        </authorList>
    </citation>
    <scope>IDENTIFICATION</scope>
</reference>
<evidence type="ECO:0000256" key="11">
    <source>
        <dbReference type="PROSITE-ProRule" id="PRU00221"/>
    </source>
</evidence>
<evidence type="ECO:0000256" key="7">
    <source>
        <dbReference type="ARBA" id="ARBA00022892"/>
    </source>
</evidence>
<keyword evidence="10" id="KW-0472">Membrane</keyword>
<keyword evidence="6" id="KW-0256">Endoplasmic reticulum</keyword>
<dbReference type="GO" id="GO:0006888">
    <property type="term" value="P:endoplasmic reticulum to Golgi vesicle-mediated transport"/>
    <property type="evidence" value="ECO:0007669"/>
    <property type="project" value="TreeGrafter"/>
</dbReference>
<dbReference type="InterPro" id="IPR019775">
    <property type="entry name" value="WD40_repeat_CS"/>
</dbReference>
<sequence length="338" mass="37641">MQRCLLGKKKDRRMGSSKSKNRGEIIAKCKAPGYCIKCTMLLSYDSFEQATNDIALSLKAHRTNTIDTSPYATMNMDVTCIGAPVLGKYILAAGHDQYCDFYESSGFSSVRIAESDQKNFLSLDFRKIARITSVKKPKESYQKIVRFDKNEEISQINSRKVFTGGADGIVRIWNLDSIRKLGNNVDGVPLLQIAAHEGTVDDLDISADGKILISTGHDAKVFLWDVIEGHKLLQVNAPESLKSQFRPRSVRFTPLGSTNFIFVISYNQIIRSSKSQSFLSLWAYNRDRNTCNLIVLNEACKEFISAMALSECGNYTAIGTISGSVDIITTRILNNDIC</sequence>
<gene>
    <name evidence="12" type="ORF">DME_LOCUS3990</name>
</gene>
<dbReference type="GO" id="GO:0015031">
    <property type="term" value="P:protein transport"/>
    <property type="evidence" value="ECO:0007669"/>
    <property type="project" value="UniProtKB-KW"/>
</dbReference>
<dbReference type="Gene3D" id="2.130.10.10">
    <property type="entry name" value="YVTN repeat-like/Quinoprotein amine dehydrogenase"/>
    <property type="match status" value="1"/>
</dbReference>
<protein>
    <submittedName>
        <fullName evidence="15">WD_REPEATS_REGION domain-containing protein</fullName>
    </submittedName>
</protein>
<dbReference type="PROSITE" id="PS50082">
    <property type="entry name" value="WD_REPEATS_2"/>
    <property type="match status" value="2"/>
</dbReference>
<evidence type="ECO:0000256" key="9">
    <source>
        <dbReference type="ARBA" id="ARBA00022989"/>
    </source>
</evidence>
<evidence type="ECO:0000256" key="8">
    <source>
        <dbReference type="ARBA" id="ARBA00022927"/>
    </source>
</evidence>
<dbReference type="Proteomes" id="UP000274756">
    <property type="component" value="Unassembled WGS sequence"/>
</dbReference>
<keyword evidence="5" id="KW-0677">Repeat</keyword>
<evidence type="ECO:0000256" key="5">
    <source>
        <dbReference type="ARBA" id="ARBA00022737"/>
    </source>
</evidence>
<evidence type="ECO:0000256" key="4">
    <source>
        <dbReference type="ARBA" id="ARBA00022692"/>
    </source>
</evidence>
<dbReference type="GO" id="GO:0005789">
    <property type="term" value="C:endoplasmic reticulum membrane"/>
    <property type="evidence" value="ECO:0007669"/>
    <property type="project" value="UniProtKB-SubCell"/>
</dbReference>
<keyword evidence="2" id="KW-0813">Transport</keyword>
<dbReference type="Proteomes" id="UP000038040">
    <property type="component" value="Unplaced"/>
</dbReference>
<evidence type="ECO:0000256" key="1">
    <source>
        <dbReference type="ARBA" id="ARBA00004389"/>
    </source>
</evidence>
<dbReference type="SMART" id="SM00320">
    <property type="entry name" value="WD40"/>
    <property type="match status" value="2"/>
</dbReference>
<keyword evidence="7" id="KW-0931">ER-Golgi transport</keyword>
<dbReference type="InterPro" id="IPR015943">
    <property type="entry name" value="WD40/YVTN_repeat-like_dom_sf"/>
</dbReference>
<dbReference type="STRING" id="318479.A0A0N4UR87"/>
<evidence type="ECO:0000256" key="6">
    <source>
        <dbReference type="ARBA" id="ARBA00022824"/>
    </source>
</evidence>
<keyword evidence="3 11" id="KW-0853">WD repeat</keyword>
<dbReference type="GO" id="GO:0003400">
    <property type="term" value="P:regulation of COPII vesicle coating"/>
    <property type="evidence" value="ECO:0007669"/>
    <property type="project" value="TreeGrafter"/>
</dbReference>
<dbReference type="OrthoDB" id="2013972at2759"/>
<evidence type="ECO:0000313" key="14">
    <source>
        <dbReference type="Proteomes" id="UP000274756"/>
    </source>
</evidence>
<keyword evidence="14" id="KW-1185">Reference proteome</keyword>
<organism evidence="13 15">
    <name type="scientific">Dracunculus medinensis</name>
    <name type="common">Guinea worm</name>
    <dbReference type="NCBI Taxonomy" id="318479"/>
    <lineage>
        <taxon>Eukaryota</taxon>
        <taxon>Metazoa</taxon>
        <taxon>Ecdysozoa</taxon>
        <taxon>Nematoda</taxon>
        <taxon>Chromadorea</taxon>
        <taxon>Rhabditida</taxon>
        <taxon>Spirurina</taxon>
        <taxon>Dracunculoidea</taxon>
        <taxon>Dracunculidae</taxon>
        <taxon>Dracunculus</taxon>
    </lineage>
</organism>
<dbReference type="PANTHER" id="PTHR23284:SF0">
    <property type="entry name" value="PROLACTIN REGULATORY ELEMENT-BINDING PROTEIN"/>
    <property type="match status" value="1"/>
</dbReference>
<dbReference type="AlphaFoldDB" id="A0A0N4UR87"/>
<dbReference type="Pfam" id="PF00400">
    <property type="entry name" value="WD40"/>
    <property type="match status" value="2"/>
</dbReference>
<feature type="repeat" description="WD" evidence="11">
    <location>
        <begin position="193"/>
        <end position="234"/>
    </location>
</feature>
<dbReference type="InterPro" id="IPR036322">
    <property type="entry name" value="WD40_repeat_dom_sf"/>
</dbReference>
<evidence type="ECO:0000256" key="10">
    <source>
        <dbReference type="ARBA" id="ARBA00023136"/>
    </source>
</evidence>
<name>A0A0N4UR87_DRAME</name>
<dbReference type="WBParaSite" id="DME_0001056001-mRNA-1">
    <property type="protein sequence ID" value="DME_0001056001-mRNA-1"/>
    <property type="gene ID" value="DME_0001056001"/>
</dbReference>
<dbReference type="InterPro" id="IPR001680">
    <property type="entry name" value="WD40_rpt"/>
</dbReference>
<dbReference type="InterPro" id="IPR045260">
    <property type="entry name" value="Sec12-like"/>
</dbReference>